<reference evidence="2" key="1">
    <citation type="submission" date="2018-02" db="EMBL/GenBank/DDBJ databases">
        <title>Rhizophora mucronata_Transcriptome.</title>
        <authorList>
            <person name="Meera S.P."/>
            <person name="Sreeshan A."/>
            <person name="Augustine A."/>
        </authorList>
    </citation>
    <scope>NUCLEOTIDE SEQUENCE</scope>
    <source>
        <tissue evidence="2">Leaf</tissue>
    </source>
</reference>
<evidence type="ECO:0000256" key="1">
    <source>
        <dbReference type="SAM" id="MobiDB-lite"/>
    </source>
</evidence>
<evidence type="ECO:0000313" key="2">
    <source>
        <dbReference type="EMBL" id="MBX27057.1"/>
    </source>
</evidence>
<sequence>MTIKSQQSMISLHFEQEKTEEATHQAKRGIQTDFQKKRKFNPPINHNRAPAK</sequence>
<dbReference type="AlphaFoldDB" id="A0A2P2MA06"/>
<organism evidence="2">
    <name type="scientific">Rhizophora mucronata</name>
    <name type="common">Asiatic mangrove</name>
    <dbReference type="NCBI Taxonomy" id="61149"/>
    <lineage>
        <taxon>Eukaryota</taxon>
        <taxon>Viridiplantae</taxon>
        <taxon>Streptophyta</taxon>
        <taxon>Embryophyta</taxon>
        <taxon>Tracheophyta</taxon>
        <taxon>Spermatophyta</taxon>
        <taxon>Magnoliopsida</taxon>
        <taxon>eudicotyledons</taxon>
        <taxon>Gunneridae</taxon>
        <taxon>Pentapetalae</taxon>
        <taxon>rosids</taxon>
        <taxon>fabids</taxon>
        <taxon>Malpighiales</taxon>
        <taxon>Rhizophoraceae</taxon>
        <taxon>Rhizophora</taxon>
    </lineage>
</organism>
<accession>A0A2P2MA06</accession>
<proteinExistence type="predicted"/>
<name>A0A2P2MA06_RHIMU</name>
<dbReference type="EMBL" id="GGEC01046573">
    <property type="protein sequence ID" value="MBX27057.1"/>
    <property type="molecule type" value="Transcribed_RNA"/>
</dbReference>
<protein>
    <submittedName>
        <fullName evidence="2">3-ketoacyl-CoA thiolase 2 peroxisomal-like</fullName>
    </submittedName>
</protein>
<feature type="region of interest" description="Disordered" evidence="1">
    <location>
        <begin position="17"/>
        <end position="52"/>
    </location>
</feature>